<dbReference type="PANTHER" id="PTHR31739:SF25">
    <property type="entry name" value="(E,E)-GERANYLLINALOOL SYNTHASE"/>
    <property type="match status" value="1"/>
</dbReference>
<sequence>MKTRVSWLNSAKETVAETLSRMLVDPTGRFEPSVYETGRLVSLTPALAGHQQRVSFLLAQQRHDGRWGGPGDYHIVPTLSATEALLAEQHRPGSDPRVRPAAEHAVRALADRLSRNGSLPDTVAVEIVVPGLVEDINAHLVRRGRAPLRVPHGSNGELLATLRAAVAQGHGLPEKLSHSLEVIGEPARGASFVTPVDGRIVGCSPAATAAWLGDDGVRDENHPCVGYLRQVTEPDGGVPVAAPLALFERSWVLSTLAEAGVSFTAPEPLVASLHSSFGPEGAAGGLGLPADADDTATALYALAKVGSPRSAECLWNYDAGDHFACFPEERTPSTSTNAHVLQALGASVAAGTAADVDRYSAAAWRVTRWLADTQQLEGHWHDKWHASPYYATVCCATALAAYGTPEGAKAVRRAVDWVLRTQRDDGSWGYWSSTREETAYAVRTLLRAGEPGDDAVAAAAARGATFLLESRSEDRHPPLWHDKDLYTPTRIVETEVFAALYLAHTDTRVAPLLTAAENRIEV</sequence>
<dbReference type="EMBL" id="JAAOYM010000001">
    <property type="protein sequence ID" value="NIJ13761.1"/>
    <property type="molecule type" value="Genomic_DNA"/>
</dbReference>
<dbReference type="InterPro" id="IPR032696">
    <property type="entry name" value="SQ_cyclase_C"/>
</dbReference>
<gene>
    <name evidence="2" type="ORF">FHU38_004105</name>
</gene>
<organism evidence="2 3">
    <name type="scientific">Saccharomonospora amisosensis</name>
    <dbReference type="NCBI Taxonomy" id="1128677"/>
    <lineage>
        <taxon>Bacteria</taxon>
        <taxon>Bacillati</taxon>
        <taxon>Actinomycetota</taxon>
        <taxon>Actinomycetes</taxon>
        <taxon>Pseudonocardiales</taxon>
        <taxon>Pseudonocardiaceae</taxon>
        <taxon>Saccharomonospora</taxon>
    </lineage>
</organism>
<evidence type="ECO:0000313" key="3">
    <source>
        <dbReference type="Proteomes" id="UP000545493"/>
    </source>
</evidence>
<dbReference type="SUPFAM" id="SSF48239">
    <property type="entry name" value="Terpenoid cyclases/Protein prenyltransferases"/>
    <property type="match status" value="2"/>
</dbReference>
<reference evidence="2 3" key="1">
    <citation type="submission" date="2020-03" db="EMBL/GenBank/DDBJ databases">
        <title>Sequencing the genomes of 1000 actinobacteria strains.</title>
        <authorList>
            <person name="Klenk H.-P."/>
        </authorList>
    </citation>
    <scope>NUCLEOTIDE SEQUENCE [LARGE SCALE GENOMIC DNA]</scope>
    <source>
        <strain evidence="2 3">DSM 45685</strain>
    </source>
</reference>
<dbReference type="Gene3D" id="1.50.10.20">
    <property type="match status" value="1"/>
</dbReference>
<dbReference type="AlphaFoldDB" id="A0A7X5UT46"/>
<dbReference type="InterPro" id="IPR008930">
    <property type="entry name" value="Terpenoid_cyclase/PrenylTrfase"/>
</dbReference>
<protein>
    <recommendedName>
        <fullName evidence="1">Squalene cyclase C-terminal domain-containing protein</fullName>
    </recommendedName>
</protein>
<evidence type="ECO:0000259" key="1">
    <source>
        <dbReference type="Pfam" id="PF13243"/>
    </source>
</evidence>
<proteinExistence type="predicted"/>
<dbReference type="GO" id="GO:0000287">
    <property type="term" value="F:magnesium ion binding"/>
    <property type="evidence" value="ECO:0007669"/>
    <property type="project" value="TreeGrafter"/>
</dbReference>
<dbReference type="Gene3D" id="1.50.10.160">
    <property type="match status" value="1"/>
</dbReference>
<dbReference type="Pfam" id="PF13243">
    <property type="entry name" value="SQHop_cyclase_C"/>
    <property type="match status" value="1"/>
</dbReference>
<name>A0A7X5UT46_9PSEU</name>
<feature type="domain" description="Squalene cyclase C-terminal" evidence="1">
    <location>
        <begin position="337"/>
        <end position="483"/>
    </location>
</feature>
<accession>A0A7X5UT46</accession>
<comment type="caution">
    <text evidence="2">The sequence shown here is derived from an EMBL/GenBank/DDBJ whole genome shotgun (WGS) entry which is preliminary data.</text>
</comment>
<dbReference type="RefSeq" id="WP_167173777.1">
    <property type="nucleotide sequence ID" value="NZ_JAAOYM010000001.1"/>
</dbReference>
<dbReference type="GO" id="GO:0010333">
    <property type="term" value="F:terpene synthase activity"/>
    <property type="evidence" value="ECO:0007669"/>
    <property type="project" value="InterPro"/>
</dbReference>
<dbReference type="Proteomes" id="UP000545493">
    <property type="component" value="Unassembled WGS sequence"/>
</dbReference>
<evidence type="ECO:0000313" key="2">
    <source>
        <dbReference type="EMBL" id="NIJ13761.1"/>
    </source>
</evidence>
<dbReference type="PANTHER" id="PTHR31739">
    <property type="entry name" value="ENT-COPALYL DIPHOSPHATE SYNTHASE, CHLOROPLASTIC"/>
    <property type="match status" value="1"/>
</dbReference>
<dbReference type="GO" id="GO:0016102">
    <property type="term" value="P:diterpenoid biosynthetic process"/>
    <property type="evidence" value="ECO:0007669"/>
    <property type="project" value="TreeGrafter"/>
</dbReference>
<keyword evidence="3" id="KW-1185">Reference proteome</keyword>
<dbReference type="InterPro" id="IPR050148">
    <property type="entry name" value="Terpene_synthase-like"/>
</dbReference>